<dbReference type="CDD" id="cd14728">
    <property type="entry name" value="Ere-like"/>
    <property type="match status" value="1"/>
</dbReference>
<organism evidence="1 2">
    <name type="scientific">Colwellia asteriadis</name>
    <dbReference type="NCBI Taxonomy" id="517723"/>
    <lineage>
        <taxon>Bacteria</taxon>
        <taxon>Pseudomonadati</taxon>
        <taxon>Pseudomonadota</taxon>
        <taxon>Gammaproteobacteria</taxon>
        <taxon>Alteromonadales</taxon>
        <taxon>Colwelliaceae</taxon>
        <taxon>Colwellia</taxon>
    </lineage>
</organism>
<evidence type="ECO:0000313" key="1">
    <source>
        <dbReference type="EMBL" id="GAA0814131.1"/>
    </source>
</evidence>
<sequence>MNKLTFVLVIMTFFIAETFAEIVGEHQLSPIINQVNKVDIKRTDNFDDLAPFGEAISDKRIVFIDELTHGEQEGFALKSRIVQYLHQHQGFEVLLLESGLFDVQQIWQNKKTAIKKSAPGNIFYMYASDESFIELFDYIDSKREDNPPLVLAGFDGRLSGELSRQHAVNFIETQSKKFLSHAAVPSTINSSIDLKFDWRFYKRYSQEIIERQSSLTDKNLQDNYIKQSYWLYDQLNNINTLETGYESAQYVARLIHGIIRIAEVMWGSRRHDEHDLPMADNVQWLIDHAYPNKKVIVWGHYIHLNRQGAFQSRYDNLGSLLDKRYADEIYIAHFSGIQGSYREFRDLSVIPLPELTNTEQQQRLETALLPYFNSATNNKDELRDHNSALFIDYKNINSDRAQGMMMFGHEYNALIPVNNWNKHWDGMFMIKHLNPSQ</sequence>
<keyword evidence="2" id="KW-1185">Reference proteome</keyword>
<reference evidence="1 2" key="1">
    <citation type="journal article" date="2019" name="Int. J. Syst. Evol. Microbiol.">
        <title>The Global Catalogue of Microorganisms (GCM) 10K type strain sequencing project: providing services to taxonomists for standard genome sequencing and annotation.</title>
        <authorList>
            <consortium name="The Broad Institute Genomics Platform"/>
            <consortium name="The Broad Institute Genome Sequencing Center for Infectious Disease"/>
            <person name="Wu L."/>
            <person name="Ma J."/>
        </authorList>
    </citation>
    <scope>NUCLEOTIDE SEQUENCE [LARGE SCALE GENOMIC DNA]</scope>
    <source>
        <strain evidence="1 2">JCM 15608</strain>
    </source>
</reference>
<dbReference type="InterPro" id="IPR007815">
    <property type="entry name" value="Emycin_Estase"/>
</dbReference>
<dbReference type="EMBL" id="BAAAFA010000003">
    <property type="protein sequence ID" value="GAA0814131.1"/>
    <property type="molecule type" value="Genomic_DNA"/>
</dbReference>
<dbReference type="PANTHER" id="PTHR31299:SF0">
    <property type="entry name" value="ESTERASE, PUTATIVE (AFU_ORTHOLOGUE AFUA_1G05850)-RELATED"/>
    <property type="match status" value="1"/>
</dbReference>
<dbReference type="Gene3D" id="3.40.1660.10">
    <property type="entry name" value="EreA-like (biosynthetic domain)"/>
    <property type="match status" value="2"/>
</dbReference>
<dbReference type="SUPFAM" id="SSF159501">
    <property type="entry name" value="EreA/ChaN-like"/>
    <property type="match status" value="1"/>
</dbReference>
<dbReference type="Pfam" id="PF05139">
    <property type="entry name" value="Erythro_esteras"/>
    <property type="match status" value="1"/>
</dbReference>
<proteinExistence type="predicted"/>
<dbReference type="InterPro" id="IPR052036">
    <property type="entry name" value="Hydrolase/PRTase-associated"/>
</dbReference>
<dbReference type="Proteomes" id="UP001500021">
    <property type="component" value="Unassembled WGS sequence"/>
</dbReference>
<name>A0ABN1L4U1_9GAMM</name>
<comment type="caution">
    <text evidence="1">The sequence shown here is derived from an EMBL/GenBank/DDBJ whole genome shotgun (WGS) entry which is preliminary data.</text>
</comment>
<gene>
    <name evidence="1" type="ORF">GCM10009111_10550</name>
</gene>
<protein>
    <submittedName>
        <fullName evidence="1">Erythromycin esterase family protein</fullName>
    </submittedName>
</protein>
<accession>A0ABN1L4U1</accession>
<evidence type="ECO:0000313" key="2">
    <source>
        <dbReference type="Proteomes" id="UP001500021"/>
    </source>
</evidence>
<dbReference type="PANTHER" id="PTHR31299">
    <property type="entry name" value="ESTERASE, PUTATIVE (AFU_ORTHOLOGUE AFUA_1G05850)-RELATED"/>
    <property type="match status" value="1"/>
</dbReference>